<feature type="region of interest" description="Disordered" evidence="1">
    <location>
        <begin position="18"/>
        <end position="42"/>
    </location>
</feature>
<dbReference type="EMBL" id="BOPG01000060">
    <property type="protein sequence ID" value="GIJ60809.1"/>
    <property type="molecule type" value="Genomic_DNA"/>
</dbReference>
<dbReference type="Proteomes" id="UP000612585">
    <property type="component" value="Unassembled WGS sequence"/>
</dbReference>
<evidence type="ECO:0000259" key="2">
    <source>
        <dbReference type="Pfam" id="PF14399"/>
    </source>
</evidence>
<keyword evidence="5" id="KW-1185">Reference proteome</keyword>
<evidence type="ECO:0000259" key="3">
    <source>
        <dbReference type="Pfam" id="PF16169"/>
    </source>
</evidence>
<gene>
    <name evidence="4" type="ORF">Vau01_083250</name>
</gene>
<dbReference type="Pfam" id="PF14399">
    <property type="entry name" value="BtrH_N"/>
    <property type="match status" value="1"/>
</dbReference>
<name>A0A8J3ZB97_9ACTN</name>
<feature type="domain" description="DUF4872" evidence="3">
    <location>
        <begin position="212"/>
        <end position="360"/>
    </location>
</feature>
<accession>A0A8J3ZB97</accession>
<proteinExistence type="predicted"/>
<dbReference type="InterPro" id="IPR026935">
    <property type="entry name" value="BtrH_N"/>
</dbReference>
<dbReference type="AlphaFoldDB" id="A0A8J3ZB97"/>
<protein>
    <recommendedName>
        <fullName evidence="6">Butirosin biosynthesis protein H, N-terminal</fullName>
    </recommendedName>
</protein>
<comment type="caution">
    <text evidence="4">The sequence shown here is derived from an EMBL/GenBank/DDBJ whole genome shotgun (WGS) entry which is preliminary data.</text>
</comment>
<sequence length="367" mass="39637">MTEHRDLKRLVRERMARTGESYSTARRHVTARQPQRSAHRESALVARLLSDAGQLAPHTGEPFTEAMVCGLAGGIGFLYAVFEYKGLPPLVTLVAQHHPDPWAPAALRRAGVAFTEAHSGSPAPATTALRRDLDAGRTVLCTIARGRLPWHPDDPFDADPYPVLVTAGTGDDIMVDDGTGTPRTLPLETFVTAWSAHRKGRHHRLVVTGERTGDPAVRDAIATTVAHLTGPVLGNAFDVNFGLSGLERFASQLRDERTKTGWARRFADPDALAAGLRRVHDCVERELTAPGATRPLYAEFLDEAATIVDLPPAAADAYREAGDRWHRLASAALTASHMRETALSRLADLADDVLAAERTAAGVIAEV</sequence>
<organism evidence="4 5">
    <name type="scientific">Virgisporangium aurantiacum</name>
    <dbReference type="NCBI Taxonomy" id="175570"/>
    <lineage>
        <taxon>Bacteria</taxon>
        <taxon>Bacillati</taxon>
        <taxon>Actinomycetota</taxon>
        <taxon>Actinomycetes</taxon>
        <taxon>Micromonosporales</taxon>
        <taxon>Micromonosporaceae</taxon>
        <taxon>Virgisporangium</taxon>
    </lineage>
</organism>
<dbReference type="RefSeq" id="WP_204005425.1">
    <property type="nucleotide sequence ID" value="NZ_BOPG01000060.1"/>
</dbReference>
<evidence type="ECO:0000313" key="5">
    <source>
        <dbReference type="Proteomes" id="UP000612585"/>
    </source>
</evidence>
<dbReference type="Pfam" id="PF16169">
    <property type="entry name" value="DUF4872"/>
    <property type="match status" value="1"/>
</dbReference>
<evidence type="ECO:0000256" key="1">
    <source>
        <dbReference type="SAM" id="MobiDB-lite"/>
    </source>
</evidence>
<feature type="domain" description="Butirosin biosynthesis protein H N-terminal" evidence="2">
    <location>
        <begin position="53"/>
        <end position="177"/>
    </location>
</feature>
<evidence type="ECO:0008006" key="6">
    <source>
        <dbReference type="Google" id="ProtNLM"/>
    </source>
</evidence>
<reference evidence="4" key="1">
    <citation type="submission" date="2021-01" db="EMBL/GenBank/DDBJ databases">
        <title>Whole genome shotgun sequence of Virgisporangium aurantiacum NBRC 16421.</title>
        <authorList>
            <person name="Komaki H."/>
            <person name="Tamura T."/>
        </authorList>
    </citation>
    <scope>NUCLEOTIDE SEQUENCE</scope>
    <source>
        <strain evidence="4">NBRC 16421</strain>
    </source>
</reference>
<dbReference type="InterPro" id="IPR032369">
    <property type="entry name" value="DUF4872"/>
</dbReference>
<evidence type="ECO:0000313" key="4">
    <source>
        <dbReference type="EMBL" id="GIJ60809.1"/>
    </source>
</evidence>